<feature type="transmembrane region" description="Helical" evidence="1">
    <location>
        <begin position="195"/>
        <end position="213"/>
    </location>
</feature>
<organism evidence="2">
    <name type="scientific">Pseudo-nitzschia australis</name>
    <dbReference type="NCBI Taxonomy" id="44445"/>
    <lineage>
        <taxon>Eukaryota</taxon>
        <taxon>Sar</taxon>
        <taxon>Stramenopiles</taxon>
        <taxon>Ochrophyta</taxon>
        <taxon>Bacillariophyta</taxon>
        <taxon>Bacillariophyceae</taxon>
        <taxon>Bacillariophycidae</taxon>
        <taxon>Bacillariales</taxon>
        <taxon>Bacillariaceae</taxon>
        <taxon>Pseudo-nitzschia</taxon>
    </lineage>
</organism>
<evidence type="ECO:0000313" key="2">
    <source>
        <dbReference type="EMBL" id="CAE0723282.1"/>
    </source>
</evidence>
<reference evidence="2" key="1">
    <citation type="submission" date="2021-01" db="EMBL/GenBank/DDBJ databases">
        <authorList>
            <person name="Corre E."/>
            <person name="Pelletier E."/>
            <person name="Niang G."/>
            <person name="Scheremetjew M."/>
            <person name="Finn R."/>
            <person name="Kale V."/>
            <person name="Holt S."/>
            <person name="Cochrane G."/>
            <person name="Meng A."/>
            <person name="Brown T."/>
            <person name="Cohen L."/>
        </authorList>
    </citation>
    <scope>NUCLEOTIDE SEQUENCE</scope>
    <source>
        <strain evidence="2">10249 10 AB</strain>
    </source>
</reference>
<name>A0A7S4EMF5_9STRA</name>
<keyword evidence="1" id="KW-0812">Transmembrane</keyword>
<gene>
    <name evidence="2" type="ORF">PAUS00366_LOCUS16038</name>
</gene>
<feature type="transmembrane region" description="Helical" evidence="1">
    <location>
        <begin position="12"/>
        <end position="35"/>
    </location>
</feature>
<proteinExistence type="predicted"/>
<keyword evidence="1" id="KW-0472">Membrane</keyword>
<accession>A0A7S4EMF5</accession>
<dbReference type="EMBL" id="HBIX01023134">
    <property type="protein sequence ID" value="CAE0723282.1"/>
    <property type="molecule type" value="Transcribed_RNA"/>
</dbReference>
<keyword evidence="1" id="KW-1133">Transmembrane helix</keyword>
<evidence type="ECO:0000256" key="1">
    <source>
        <dbReference type="SAM" id="Phobius"/>
    </source>
</evidence>
<dbReference type="AlphaFoldDB" id="A0A7S4EMF5"/>
<protein>
    <submittedName>
        <fullName evidence="2">Uncharacterized protein</fullName>
    </submittedName>
</protein>
<feature type="transmembrane region" description="Helical" evidence="1">
    <location>
        <begin position="104"/>
        <end position="132"/>
    </location>
</feature>
<sequence length="327" mass="37202">MALHHPINEPGFFFFGIMVWSFQMIFHLLVVLRVAGPMSTNEDMDNPSDGLFGFIPSNVVNLSRVTQFMAVLAYCIFADESLQDIVTAVECWPKFSKVKKEDKVGLIMFSCILRFTQGVLATVVVLLLVVNTADAVEIVLNFTAVNFISGFDGLAFNLARGGKYGPKLEAETKRIEELHVPDCMHQKYNHVRYQLTVLPIALALIISLALIGLRQNSPEFWLTKRLRVQFKDGTSVEPYSGCYDLDPVSKNFHKRRGYKSFNSTQDGARFDYCPDSRRWFLHNKSSEFACKEGKIQQLAYSEKTSTFDISSSFESVWYSSRWVHEPV</sequence>
<feature type="transmembrane region" description="Helical" evidence="1">
    <location>
        <begin position="138"/>
        <end position="159"/>
    </location>
</feature>